<evidence type="ECO:0000256" key="3">
    <source>
        <dbReference type="ARBA" id="ARBA00022842"/>
    </source>
</evidence>
<keyword evidence="2" id="KW-0548">Nucleotidyltransferase</keyword>
<keyword evidence="3" id="KW-0460">Magnesium</keyword>
<dbReference type="InterPro" id="IPR029044">
    <property type="entry name" value="Nucleotide-diphossugar_trans"/>
</dbReference>
<keyword evidence="6" id="KW-1185">Reference proteome</keyword>
<reference evidence="5" key="1">
    <citation type="submission" date="2022-07" db="EMBL/GenBank/DDBJ databases">
        <title>Tahibacter sp., a new gammaproteobacterium isolated from the silt sample collected at pig farm.</title>
        <authorList>
            <person name="Chen H."/>
        </authorList>
    </citation>
    <scope>NUCLEOTIDE SEQUENCE</scope>
    <source>
        <strain evidence="5">P2K</strain>
    </source>
</reference>
<sequence>MHAVILAAGCGSRMGRLTRRRPKALLRLGGRTLLQWQLAALAAAGIDEVSVVGGHAAEALPPVLRQVRNPQWLHSGPIASLRAAQPQRLGTVLLVYGDGVFHPDYARALRASSADIAITVDRRWHKLWSLRFADVLSDAETLRMRDGRLLEIGARSHDLAAVEGQFTGLVRFSARGWAQAQALLDELEPAAAQKLDTTGLLARLLRRGAAIETVAMDGRWCEVDSARDLALYRWLAYRCPGWSHDWRWAEGAA</sequence>
<proteinExistence type="predicted"/>
<dbReference type="PANTHER" id="PTHR43584:SF8">
    <property type="entry name" value="N-ACETYLMURAMATE ALPHA-1-PHOSPHATE URIDYLYLTRANSFERASE"/>
    <property type="match status" value="1"/>
</dbReference>
<dbReference type="PANTHER" id="PTHR43584">
    <property type="entry name" value="NUCLEOTIDYL TRANSFERASE"/>
    <property type="match status" value="1"/>
</dbReference>
<dbReference type="InterPro" id="IPR050065">
    <property type="entry name" value="GlmU-like"/>
</dbReference>
<keyword evidence="1 5" id="KW-0808">Transferase</keyword>
<feature type="domain" description="MobA-like NTP transferase" evidence="4">
    <location>
        <begin position="3"/>
        <end position="140"/>
    </location>
</feature>
<dbReference type="SUPFAM" id="SSF53448">
    <property type="entry name" value="Nucleotide-diphospho-sugar transferases"/>
    <property type="match status" value="1"/>
</dbReference>
<evidence type="ECO:0000256" key="1">
    <source>
        <dbReference type="ARBA" id="ARBA00022679"/>
    </source>
</evidence>
<gene>
    <name evidence="5" type="ORF">NM961_14380</name>
</gene>
<dbReference type="GO" id="GO:0016740">
    <property type="term" value="F:transferase activity"/>
    <property type="evidence" value="ECO:0007669"/>
    <property type="project" value="UniProtKB-KW"/>
</dbReference>
<organism evidence="5 6">
    <name type="scientific">Tahibacter harae</name>
    <dbReference type="NCBI Taxonomy" id="2963937"/>
    <lineage>
        <taxon>Bacteria</taxon>
        <taxon>Pseudomonadati</taxon>
        <taxon>Pseudomonadota</taxon>
        <taxon>Gammaproteobacteria</taxon>
        <taxon>Lysobacterales</taxon>
        <taxon>Rhodanobacteraceae</taxon>
        <taxon>Tahibacter</taxon>
    </lineage>
</organism>
<evidence type="ECO:0000313" key="5">
    <source>
        <dbReference type="EMBL" id="MCQ4165904.1"/>
    </source>
</evidence>
<name>A0ABT1QUE1_9GAMM</name>
<dbReference type="InterPro" id="IPR025877">
    <property type="entry name" value="MobA-like_NTP_Trfase"/>
</dbReference>
<dbReference type="RefSeq" id="WP_255915093.1">
    <property type="nucleotide sequence ID" value="NZ_JANFQO010000013.1"/>
</dbReference>
<comment type="caution">
    <text evidence="5">The sequence shown here is derived from an EMBL/GenBank/DDBJ whole genome shotgun (WGS) entry which is preliminary data.</text>
</comment>
<dbReference type="Proteomes" id="UP001165498">
    <property type="component" value="Unassembled WGS sequence"/>
</dbReference>
<dbReference type="Gene3D" id="3.90.550.10">
    <property type="entry name" value="Spore Coat Polysaccharide Biosynthesis Protein SpsA, Chain A"/>
    <property type="match status" value="1"/>
</dbReference>
<evidence type="ECO:0000259" key="4">
    <source>
        <dbReference type="Pfam" id="PF12804"/>
    </source>
</evidence>
<dbReference type="Pfam" id="PF12804">
    <property type="entry name" value="NTP_transf_3"/>
    <property type="match status" value="1"/>
</dbReference>
<accession>A0ABT1QUE1</accession>
<evidence type="ECO:0000256" key="2">
    <source>
        <dbReference type="ARBA" id="ARBA00022695"/>
    </source>
</evidence>
<protein>
    <submittedName>
        <fullName evidence="5">NTP transferase domain-containing protein</fullName>
    </submittedName>
</protein>
<dbReference type="EMBL" id="JANFQO010000013">
    <property type="protein sequence ID" value="MCQ4165904.1"/>
    <property type="molecule type" value="Genomic_DNA"/>
</dbReference>
<evidence type="ECO:0000313" key="6">
    <source>
        <dbReference type="Proteomes" id="UP001165498"/>
    </source>
</evidence>